<feature type="coiled-coil region" evidence="1">
    <location>
        <begin position="275"/>
        <end position="317"/>
    </location>
</feature>
<keyword evidence="4" id="KW-1185">Reference proteome</keyword>
<proteinExistence type="predicted"/>
<accession>F9UJH6</accession>
<dbReference type="AlphaFoldDB" id="F9UJH6"/>
<keyword evidence="1" id="KW-0175">Coiled coil</keyword>
<protein>
    <recommendedName>
        <fullName evidence="2">DUF31 domain-containing protein</fullName>
    </recommendedName>
</protein>
<dbReference type="EMBL" id="AFXA01000005">
    <property type="protein sequence ID" value="EGV00519.1"/>
    <property type="molecule type" value="Genomic_DNA"/>
</dbReference>
<evidence type="ECO:0000256" key="1">
    <source>
        <dbReference type="SAM" id="Coils"/>
    </source>
</evidence>
<sequence>MPFLAFSAISCSPDKKNIPPDEGHVDVEPNVPVFNNDPVDTNYGNIPGKPKLSKAEYDKLSESERNRVDLEAYSSALQQALGSKYPSKEVPLLTGDKLKTYNEKASLAGQPDYESAYRRNFSLVSENNNLILNPLQYQLTAAYWNSTPGNRGLPRWLPNDLYKSIALQSFAIAFNNVNSLIDDKSSKQAKGTAWILDYELDDNGYPTKWYLATNLHVAAALTKTTADGRFSNVVDLEAEKATYDQWKTILDETTAYYEELVKPFQERRLPIENEIERLQSERRKVETDAVGAEGDQKAEYERQLAKYDQLINEQYEKLEVIGKEESAALEKNWYANEKSAQYTKASKKIQSYLGLTQSIKLEHFNEDTPLRQDLKINADALTVDTFLFDPDQVKIVYAANDFLTSSPKNYLDVDSPYKDLEEMADFAVLEFDFTNSKNSYKYISKQSGEQIVDNAHDLAKKATSNFANWDASKKFKFATNSLKAKVLENSNDELIDVTTPNGGTTKIPKSLVNLLALGFPNSASDNKLDTREMTDVQREGLKYTQSLWVNKPYYINPTYKEAGKSFTVDYGAGLNKTLALRNTLEIPGITDITITSPILNAAEKEAFDANFLKDTQSSYKGHNYINYGLGYSLGAWQPLEGASGSSIRTIDNEIVGINFASLDAYGNSLASIIQAFRSEGDDYKGFYGNYKLEQYDLIYGGGRNQRTSYRQALKDFKNSETVKTYLFSNGLQDENVPEEYKFNK</sequence>
<evidence type="ECO:0000259" key="2">
    <source>
        <dbReference type="Pfam" id="PF01732"/>
    </source>
</evidence>
<evidence type="ECO:0000313" key="3">
    <source>
        <dbReference type="EMBL" id="EGV00519.1"/>
    </source>
</evidence>
<dbReference type="Pfam" id="PF01732">
    <property type="entry name" value="Mycop_pep_DUF31"/>
    <property type="match status" value="1"/>
</dbReference>
<dbReference type="STRING" id="1037410.MCSF7_03173"/>
<evidence type="ECO:0000313" key="4">
    <source>
        <dbReference type="Proteomes" id="UP000004978"/>
    </source>
</evidence>
<organism evidence="3 4">
    <name type="scientific">Mycoplasmopsis columbina SF7</name>
    <dbReference type="NCBI Taxonomy" id="1037410"/>
    <lineage>
        <taxon>Bacteria</taxon>
        <taxon>Bacillati</taxon>
        <taxon>Mycoplasmatota</taxon>
        <taxon>Mycoplasmoidales</taxon>
        <taxon>Metamycoplasmataceae</taxon>
        <taxon>Mycoplasmopsis</taxon>
    </lineage>
</organism>
<gene>
    <name evidence="3" type="ORF">MCSF7_03173</name>
</gene>
<dbReference type="InterPro" id="IPR022382">
    <property type="entry name" value="Mycoplasma_peptidase_DUF31"/>
</dbReference>
<name>F9UJH6_9BACT</name>
<dbReference type="NCBIfam" id="NF045841">
    <property type="entry name" value="Ig_SerProt_MIP"/>
    <property type="match status" value="1"/>
</dbReference>
<dbReference type="Proteomes" id="UP000004978">
    <property type="component" value="Unassembled WGS sequence"/>
</dbReference>
<reference evidence="3 4" key="1">
    <citation type="journal article" date="2013" name="Genome Announc.">
        <title>Genome Sequence of Mycoplasma columbinum Strain SF7.</title>
        <authorList>
            <person name="Guo Z."/>
            <person name="Xu X."/>
            <person name="Zheng Q."/>
            <person name="Li T."/>
            <person name="Kuang S."/>
            <person name="Zhang Z."/>
            <person name="Chen Y."/>
            <person name="Lu X."/>
            <person name="Zhou R."/>
            <person name="Bi D."/>
            <person name="Jin H."/>
        </authorList>
    </citation>
    <scope>NUCLEOTIDE SEQUENCE [LARGE SCALE GENOMIC DNA]</scope>
    <source>
        <strain evidence="3 4">SF7</strain>
    </source>
</reference>
<dbReference type="eggNOG" id="ENOG5033SXH">
    <property type="taxonomic scope" value="Bacteria"/>
</dbReference>
<feature type="domain" description="DUF31" evidence="2">
    <location>
        <begin position="159"/>
        <end position="660"/>
    </location>
</feature>
<dbReference type="NCBIfam" id="NF045842">
    <property type="entry name" value="MIP_near_MIB"/>
    <property type="match status" value="1"/>
</dbReference>
<comment type="caution">
    <text evidence="3">The sequence shown here is derived from an EMBL/GenBank/DDBJ whole genome shotgun (WGS) entry which is preliminary data.</text>
</comment>